<dbReference type="STRING" id="249189.RV04_GL000323"/>
<evidence type="ECO:0000313" key="3">
    <source>
        <dbReference type="Proteomes" id="UP000182077"/>
    </source>
</evidence>
<feature type="transmembrane region" description="Helical" evidence="1">
    <location>
        <begin position="168"/>
        <end position="185"/>
    </location>
</feature>
<dbReference type="AlphaFoldDB" id="A0A1L8TRX2"/>
<dbReference type="RefSeq" id="WP_071856728.1">
    <property type="nucleotide sequence ID" value="NZ_JBHSHK010000005.1"/>
</dbReference>
<proteinExistence type="predicted"/>
<keyword evidence="3" id="KW-1185">Reference proteome</keyword>
<name>A0A1L8TRX2_9ENTE</name>
<dbReference type="Proteomes" id="UP000182077">
    <property type="component" value="Unassembled WGS sequence"/>
</dbReference>
<evidence type="ECO:0000313" key="2">
    <source>
        <dbReference type="EMBL" id="OJG47076.1"/>
    </source>
</evidence>
<reference evidence="2 3" key="1">
    <citation type="submission" date="2014-12" db="EMBL/GenBank/DDBJ databases">
        <title>Draft genome sequences of 29 type strains of Enterococci.</title>
        <authorList>
            <person name="Zhong Z."/>
            <person name="Sun Z."/>
            <person name="Liu W."/>
            <person name="Zhang W."/>
            <person name="Zhang H."/>
        </authorList>
    </citation>
    <scope>NUCLEOTIDE SEQUENCE [LARGE SCALE GENOMIC DNA]</scope>
    <source>
        <strain evidence="2 3">DSM 17122</strain>
    </source>
</reference>
<comment type="caution">
    <text evidence="2">The sequence shown here is derived from an EMBL/GenBank/DDBJ whole genome shotgun (WGS) entry which is preliminary data.</text>
</comment>
<evidence type="ECO:0008006" key="4">
    <source>
        <dbReference type="Google" id="ProtNLM"/>
    </source>
</evidence>
<keyword evidence="1" id="KW-1133">Transmembrane helix</keyword>
<keyword evidence="1" id="KW-0472">Membrane</keyword>
<keyword evidence="1" id="KW-0812">Transmembrane</keyword>
<feature type="transmembrane region" description="Helical" evidence="1">
    <location>
        <begin position="58"/>
        <end position="75"/>
    </location>
</feature>
<feature type="transmembrane region" description="Helical" evidence="1">
    <location>
        <begin position="33"/>
        <end position="51"/>
    </location>
</feature>
<dbReference type="OrthoDB" id="2000069at2"/>
<protein>
    <recommendedName>
        <fullName evidence="4">Polysaccharide polymerase</fullName>
    </recommendedName>
</protein>
<feature type="transmembrane region" description="Helical" evidence="1">
    <location>
        <begin position="293"/>
        <end position="313"/>
    </location>
</feature>
<feature type="transmembrane region" description="Helical" evidence="1">
    <location>
        <begin position="9"/>
        <end position="27"/>
    </location>
</feature>
<feature type="transmembrane region" description="Helical" evidence="1">
    <location>
        <begin position="220"/>
        <end position="238"/>
    </location>
</feature>
<feature type="transmembrane region" description="Helical" evidence="1">
    <location>
        <begin position="104"/>
        <end position="121"/>
    </location>
</feature>
<feature type="transmembrane region" description="Helical" evidence="1">
    <location>
        <begin position="191"/>
        <end position="208"/>
    </location>
</feature>
<organism evidence="2 3">
    <name type="scientific">Enterococcus hermanniensis</name>
    <dbReference type="NCBI Taxonomy" id="249189"/>
    <lineage>
        <taxon>Bacteria</taxon>
        <taxon>Bacillati</taxon>
        <taxon>Bacillota</taxon>
        <taxon>Bacilli</taxon>
        <taxon>Lactobacillales</taxon>
        <taxon>Enterococcaceae</taxon>
        <taxon>Enterococcus</taxon>
    </lineage>
</organism>
<evidence type="ECO:0000256" key="1">
    <source>
        <dbReference type="SAM" id="Phobius"/>
    </source>
</evidence>
<sequence>MKISINKNTFLFYIGVFLLILSSTFIVNIDNKLFFYTKVIAYVFFILNFFLEKKNIRNILNLTIFFLVCLLAFYLNRNTDIITFALVGISCVSVNFNKIIIIQLFSKILGIFLTLISYALGYSKDVIMMRENGQIRHSMGFIHPNSFATHVAYASLMYFIIRKKKITQFELFIISVLNVIVSQVTGTRTSLFVIILGVLLIIFSKLVNSNFFSIFDKINWFYLFGAISIIFSIFYTQHSNLIYSIDALFSGRLRQASFFLYKYGLSIFGQFIQTGQENTIGIENGRIYILDNMYIKLVVQYGCILTAYFIGYFNYLRKIFKYNFIIQICLLLLALYGVSESSPIKVETNFFLFGIGNWVKCSVFTLREKKLDI</sequence>
<gene>
    <name evidence="2" type="ORF">RV04_GL000323</name>
</gene>
<accession>A0A1L8TRX2</accession>
<dbReference type="EMBL" id="JXKQ01000001">
    <property type="protein sequence ID" value="OJG47076.1"/>
    <property type="molecule type" value="Genomic_DNA"/>
</dbReference>